<dbReference type="GO" id="GO:0008168">
    <property type="term" value="F:methyltransferase activity"/>
    <property type="evidence" value="ECO:0007669"/>
    <property type="project" value="UniProtKB-KW"/>
</dbReference>
<reference evidence="2" key="1">
    <citation type="journal article" date="2017" name="Nat. Ecol. Evol.">
        <title>Genome expansion and lineage-specific genetic innovations in the forest pathogenic fungi Armillaria.</title>
        <authorList>
            <person name="Sipos G."/>
            <person name="Prasanna A.N."/>
            <person name="Walter M.C."/>
            <person name="O'Connor E."/>
            <person name="Balint B."/>
            <person name="Krizsan K."/>
            <person name="Kiss B."/>
            <person name="Hess J."/>
            <person name="Varga T."/>
            <person name="Slot J."/>
            <person name="Riley R."/>
            <person name="Boka B."/>
            <person name="Rigling D."/>
            <person name="Barry K."/>
            <person name="Lee J."/>
            <person name="Mihaltcheva S."/>
            <person name="LaButti K."/>
            <person name="Lipzen A."/>
            <person name="Waldron R."/>
            <person name="Moloney N.M."/>
            <person name="Sperisen C."/>
            <person name="Kredics L."/>
            <person name="Vagvoelgyi C."/>
            <person name="Patrignani A."/>
            <person name="Fitzpatrick D."/>
            <person name="Nagy I."/>
            <person name="Doyle S."/>
            <person name="Anderson J.B."/>
            <person name="Grigoriev I.V."/>
            <person name="Gueldener U."/>
            <person name="Muensterkoetter M."/>
            <person name="Nagy L.G."/>
        </authorList>
    </citation>
    <scope>NUCLEOTIDE SEQUENCE [LARGE SCALE GENOMIC DNA]</scope>
    <source>
        <strain evidence="2">28-4</strain>
    </source>
</reference>
<dbReference type="EMBL" id="KZ293455">
    <property type="protein sequence ID" value="PBK63882.1"/>
    <property type="molecule type" value="Genomic_DNA"/>
</dbReference>
<sequence length="276" mass="31640">MSQNYFLRDNSTDSEWKRLDEFHDGMRSFLEGRLSFAPIENPRRIIDIGAGSGAWVIQAAEMFPESQIVAADIKPLPPRPFPSNVSFQELDIINPLAVELAESFDIVHIRLLFYHIPEKQISAALKNATRLLKPKGWLLIEDVGKQFGLEASKGPTMTTFEKIYMSMLRSKGLDPIIREHLEKYLRELDCYSDINARCIPLILTTDQQRAGETPQVRSLYNALRVTIERIATGNIGEDMKSAGLMPELQKAWANERSDPAFHTTHDFWFIWSWKNM</sequence>
<name>A0A2H3BA41_9AGAR</name>
<keyword evidence="1" id="KW-0808">Transferase</keyword>
<protein>
    <submittedName>
        <fullName evidence="1">S-adenosyl-L-methionine-dependent methyltransferase</fullName>
    </submittedName>
</protein>
<keyword evidence="2" id="KW-1185">Reference proteome</keyword>
<dbReference type="Gene3D" id="3.40.50.150">
    <property type="entry name" value="Vaccinia Virus protein VP39"/>
    <property type="match status" value="1"/>
</dbReference>
<dbReference type="Pfam" id="PF13489">
    <property type="entry name" value="Methyltransf_23"/>
    <property type="match status" value="1"/>
</dbReference>
<dbReference type="PANTHER" id="PTHR43591">
    <property type="entry name" value="METHYLTRANSFERASE"/>
    <property type="match status" value="1"/>
</dbReference>
<accession>A0A2H3BA41</accession>
<dbReference type="STRING" id="1076256.A0A2H3BA41"/>
<dbReference type="Proteomes" id="UP000218334">
    <property type="component" value="Unassembled WGS sequence"/>
</dbReference>
<proteinExistence type="predicted"/>
<gene>
    <name evidence="1" type="ORF">ARMSODRAFT_1007425</name>
</gene>
<evidence type="ECO:0000313" key="1">
    <source>
        <dbReference type="EMBL" id="PBK63882.1"/>
    </source>
</evidence>
<dbReference type="PANTHER" id="PTHR43591:SF110">
    <property type="entry name" value="RHODANESE DOMAIN-CONTAINING PROTEIN"/>
    <property type="match status" value="1"/>
</dbReference>
<dbReference type="GO" id="GO:0032259">
    <property type="term" value="P:methylation"/>
    <property type="evidence" value="ECO:0007669"/>
    <property type="project" value="UniProtKB-KW"/>
</dbReference>
<dbReference type="InterPro" id="IPR029063">
    <property type="entry name" value="SAM-dependent_MTases_sf"/>
</dbReference>
<dbReference type="AlphaFoldDB" id="A0A2H3BA41"/>
<dbReference type="SUPFAM" id="SSF53335">
    <property type="entry name" value="S-adenosyl-L-methionine-dependent methyltransferases"/>
    <property type="match status" value="1"/>
</dbReference>
<keyword evidence="1" id="KW-0489">Methyltransferase</keyword>
<evidence type="ECO:0000313" key="2">
    <source>
        <dbReference type="Proteomes" id="UP000218334"/>
    </source>
</evidence>
<dbReference type="CDD" id="cd02440">
    <property type="entry name" value="AdoMet_MTases"/>
    <property type="match status" value="1"/>
</dbReference>
<organism evidence="1 2">
    <name type="scientific">Armillaria solidipes</name>
    <dbReference type="NCBI Taxonomy" id="1076256"/>
    <lineage>
        <taxon>Eukaryota</taxon>
        <taxon>Fungi</taxon>
        <taxon>Dikarya</taxon>
        <taxon>Basidiomycota</taxon>
        <taxon>Agaricomycotina</taxon>
        <taxon>Agaricomycetes</taxon>
        <taxon>Agaricomycetidae</taxon>
        <taxon>Agaricales</taxon>
        <taxon>Marasmiineae</taxon>
        <taxon>Physalacriaceae</taxon>
        <taxon>Armillaria</taxon>
    </lineage>
</organism>